<evidence type="ECO:0000256" key="9">
    <source>
        <dbReference type="ARBA" id="ARBA00031637"/>
    </source>
</evidence>
<feature type="domain" description="GH15-like" evidence="12">
    <location>
        <begin position="218"/>
        <end position="583"/>
    </location>
</feature>
<keyword evidence="5 14" id="KW-0378">Hydrolase</keyword>
<feature type="domain" description="Trehalase-like N-terminal" evidence="13">
    <location>
        <begin position="2"/>
        <end position="185"/>
    </location>
</feature>
<dbReference type="GO" id="GO:0004555">
    <property type="term" value="F:alpha,alpha-trehalase activity"/>
    <property type="evidence" value="ECO:0007669"/>
    <property type="project" value="UniProtKB-EC"/>
</dbReference>
<evidence type="ECO:0000256" key="11">
    <source>
        <dbReference type="ARBA" id="ARBA00060615"/>
    </source>
</evidence>
<sequence length="622" mass="69242">MAARIEDYALVGDGRTAALISRDGSVDWLCWPRFDASACFAALLGTEEHGFWRIAPAAQHVETSRRYRDGTLVLETRHKTREGEVLVTDYMPAGDGSHLIRLVEGVHGRVAMRMDLSLRFDYGSAVPWVSHNELGDLRAISGPHKVVLRTKAHHHGVDQTTVSEFTVHAGETVAFTLSYGASHEDDPPPIEPRKVLAATDAFWRDWSRRCAGGTHWDDILKRSLLTLKALIYRPTGGIVAAPTTSLPEQLGGVRNWDYRFCWLRDSTFTLLALMDAGFIEEARAWRDWLLRAVAGNPEQAHILYGIAGERLLPEIELDWLPGYEGARPVRVGNAAVAQFQLDVYGELFDALYQARRRGMESDRNGWHLGLALMEHLEKVWSEPDEGIWEVRGGRKHFVHSKVMAWVAFDRAIRTLEEDRQIAADSPIERWRAIRDEIHAEVCQKGFDPELNSFVQYYGSKRLDASLLLIAHMGFLPQDDPRVVGTVEAIGRHLLRDGFVLRYDTEGQATDGLPGGEGAFLPCSFWYADNLIGLGRCDEARAMIERLIGVCNDLGLVAEEYDQVEKRLVGNFPQAFSHVALVNTVLNYSRAVGPARERSGEAGDRAGVLPGGHAVAAEAPAQA</sequence>
<gene>
    <name evidence="14" type="ORF">F6X53_17310</name>
</gene>
<dbReference type="Gene3D" id="1.50.10.10">
    <property type="match status" value="1"/>
</dbReference>
<dbReference type="PANTHER" id="PTHR31616">
    <property type="entry name" value="TREHALASE"/>
    <property type="match status" value="1"/>
</dbReference>
<dbReference type="Pfam" id="PF19291">
    <property type="entry name" value="TREH_N"/>
    <property type="match status" value="1"/>
</dbReference>
<dbReference type="GO" id="GO:0005993">
    <property type="term" value="P:trehalose catabolic process"/>
    <property type="evidence" value="ECO:0007669"/>
    <property type="project" value="UniProtKB-ARBA"/>
</dbReference>
<dbReference type="Pfam" id="PF00723">
    <property type="entry name" value="Glyco_hydro_15"/>
    <property type="match status" value="1"/>
</dbReference>
<reference evidence="14 15" key="1">
    <citation type="submission" date="2019-09" db="EMBL/GenBank/DDBJ databases">
        <title>YIM 48816 draft genome.</title>
        <authorList>
            <person name="Jiang L."/>
        </authorList>
    </citation>
    <scope>NUCLEOTIDE SEQUENCE [LARGE SCALE GENOMIC DNA]</scope>
    <source>
        <strain evidence="14 15">YIM 48816</strain>
    </source>
</reference>
<name>A0A6L3SXD6_9HYPH</name>
<dbReference type="AlphaFoldDB" id="A0A6L3SXD6"/>
<keyword evidence="15" id="KW-1185">Reference proteome</keyword>
<evidence type="ECO:0000259" key="12">
    <source>
        <dbReference type="Pfam" id="PF00723"/>
    </source>
</evidence>
<dbReference type="OrthoDB" id="3902805at2"/>
<comment type="similarity">
    <text evidence="2">Belongs to the glycosyl hydrolase 15 family.</text>
</comment>
<dbReference type="SUPFAM" id="SSF48208">
    <property type="entry name" value="Six-hairpin glycosidases"/>
    <property type="match status" value="1"/>
</dbReference>
<dbReference type="InterPro" id="IPR008928">
    <property type="entry name" value="6-hairpin_glycosidase_sf"/>
</dbReference>
<accession>A0A6L3SXD6</accession>
<evidence type="ECO:0000256" key="5">
    <source>
        <dbReference type="ARBA" id="ARBA00022801"/>
    </source>
</evidence>
<evidence type="ECO:0000256" key="2">
    <source>
        <dbReference type="ARBA" id="ARBA00006188"/>
    </source>
</evidence>
<dbReference type="PANTHER" id="PTHR31616:SF0">
    <property type="entry name" value="GLUCAN 1,4-ALPHA-GLUCOSIDASE"/>
    <property type="match status" value="1"/>
</dbReference>
<evidence type="ECO:0000256" key="6">
    <source>
        <dbReference type="ARBA" id="ARBA00023277"/>
    </source>
</evidence>
<dbReference type="EMBL" id="VZZK01000018">
    <property type="protein sequence ID" value="KAB1077721.1"/>
    <property type="molecule type" value="Genomic_DNA"/>
</dbReference>
<evidence type="ECO:0000313" key="14">
    <source>
        <dbReference type="EMBL" id="KAB1077721.1"/>
    </source>
</evidence>
<organism evidence="14 15">
    <name type="scientific">Methylobacterium soli</name>
    <dbReference type="NCBI Taxonomy" id="553447"/>
    <lineage>
        <taxon>Bacteria</taxon>
        <taxon>Pseudomonadati</taxon>
        <taxon>Pseudomonadota</taxon>
        <taxon>Alphaproteobacteria</taxon>
        <taxon>Hyphomicrobiales</taxon>
        <taxon>Methylobacteriaceae</taxon>
        <taxon>Methylobacterium</taxon>
    </lineage>
</organism>
<dbReference type="InterPro" id="IPR045582">
    <property type="entry name" value="Trehalase-like_N"/>
</dbReference>
<dbReference type="FunFam" id="1.50.10.10:FF:000005">
    <property type="entry name" value="Glycosyl hydrolase, glucoamylase"/>
    <property type="match status" value="1"/>
</dbReference>
<comment type="caution">
    <text evidence="14">The sequence shown here is derived from an EMBL/GenBank/DDBJ whole genome shotgun (WGS) entry which is preliminary data.</text>
</comment>
<evidence type="ECO:0000256" key="4">
    <source>
        <dbReference type="ARBA" id="ARBA00019905"/>
    </source>
</evidence>
<dbReference type="InterPro" id="IPR011613">
    <property type="entry name" value="GH15-like"/>
</dbReference>
<evidence type="ECO:0000256" key="8">
    <source>
        <dbReference type="ARBA" id="ARBA00030473"/>
    </source>
</evidence>
<evidence type="ECO:0000256" key="10">
    <source>
        <dbReference type="ARBA" id="ARBA00053030"/>
    </source>
</evidence>
<keyword evidence="6" id="KW-0119">Carbohydrate metabolism</keyword>
<keyword evidence="7" id="KW-0326">Glycosidase</keyword>
<proteinExistence type="inferred from homology"/>
<comment type="pathway">
    <text evidence="11">Glycan degradation; trehalose degradation; D-glucose from alpha,alpha-trehalose: step 1/1.</text>
</comment>
<evidence type="ECO:0000259" key="13">
    <source>
        <dbReference type="Pfam" id="PF19291"/>
    </source>
</evidence>
<evidence type="ECO:0000313" key="15">
    <source>
        <dbReference type="Proteomes" id="UP000474159"/>
    </source>
</evidence>
<protein>
    <recommendedName>
        <fullName evidence="4">Trehalase</fullName>
        <ecNumber evidence="3">3.2.1.28</ecNumber>
    </recommendedName>
    <alternativeName>
        <fullName evidence="8">Alpha,alpha-trehalase</fullName>
    </alternativeName>
    <alternativeName>
        <fullName evidence="9">Alpha,alpha-trehalose glucohydrolase</fullName>
    </alternativeName>
</protein>
<evidence type="ECO:0000256" key="3">
    <source>
        <dbReference type="ARBA" id="ARBA00012757"/>
    </source>
</evidence>
<dbReference type="RefSeq" id="WP_151001446.1">
    <property type="nucleotide sequence ID" value="NZ_VZZK01000018.1"/>
</dbReference>
<dbReference type="EC" id="3.2.1.28" evidence="3"/>
<evidence type="ECO:0000256" key="7">
    <source>
        <dbReference type="ARBA" id="ARBA00023295"/>
    </source>
</evidence>
<comment type="catalytic activity">
    <reaction evidence="1">
        <text>alpha,alpha-trehalose + H2O = alpha-D-glucose + beta-D-glucose</text>
        <dbReference type="Rhea" id="RHEA:32675"/>
        <dbReference type="ChEBI" id="CHEBI:15377"/>
        <dbReference type="ChEBI" id="CHEBI:15903"/>
        <dbReference type="ChEBI" id="CHEBI:16551"/>
        <dbReference type="ChEBI" id="CHEBI:17925"/>
        <dbReference type="EC" id="3.2.1.28"/>
    </reaction>
</comment>
<dbReference type="Proteomes" id="UP000474159">
    <property type="component" value="Unassembled WGS sequence"/>
</dbReference>
<comment type="cofactor">
    <cofactor evidence="10">
        <name>phosphate</name>
        <dbReference type="ChEBI" id="CHEBI:43474"/>
    </cofactor>
</comment>
<dbReference type="InterPro" id="IPR012341">
    <property type="entry name" value="6hp_glycosidase-like_sf"/>
</dbReference>
<evidence type="ECO:0000256" key="1">
    <source>
        <dbReference type="ARBA" id="ARBA00001576"/>
    </source>
</evidence>